<organism evidence="14 15">
    <name type="scientific">Oopsacas minuta</name>
    <dbReference type="NCBI Taxonomy" id="111878"/>
    <lineage>
        <taxon>Eukaryota</taxon>
        <taxon>Metazoa</taxon>
        <taxon>Porifera</taxon>
        <taxon>Hexactinellida</taxon>
        <taxon>Hexasterophora</taxon>
        <taxon>Lyssacinosida</taxon>
        <taxon>Leucopsacidae</taxon>
        <taxon>Oopsacas</taxon>
    </lineage>
</organism>
<dbReference type="Gene3D" id="1.10.510.10">
    <property type="entry name" value="Transferase(Phosphotransferase) domain 1"/>
    <property type="match status" value="1"/>
</dbReference>
<evidence type="ECO:0000256" key="6">
    <source>
        <dbReference type="ARBA" id="ARBA00022840"/>
    </source>
</evidence>
<evidence type="ECO:0000256" key="10">
    <source>
        <dbReference type="ARBA" id="ARBA00048977"/>
    </source>
</evidence>
<keyword evidence="2" id="KW-0723">Serine/threonine-protein kinase</keyword>
<dbReference type="InterPro" id="IPR050339">
    <property type="entry name" value="CC_SR_Kinase"/>
</dbReference>
<dbReference type="InterPro" id="IPR008271">
    <property type="entry name" value="Ser/Thr_kinase_AS"/>
</dbReference>
<accession>A0AAV7JST4</accession>
<dbReference type="AlphaFoldDB" id="A0AAV7JST4"/>
<dbReference type="GO" id="GO:0004694">
    <property type="term" value="F:eukaryotic translation initiation factor 2alpha kinase activity"/>
    <property type="evidence" value="ECO:0007669"/>
    <property type="project" value="TreeGrafter"/>
</dbReference>
<evidence type="ECO:0000256" key="11">
    <source>
        <dbReference type="PROSITE-ProRule" id="PRU10141"/>
    </source>
</evidence>
<dbReference type="GO" id="GO:0017148">
    <property type="term" value="P:negative regulation of translation"/>
    <property type="evidence" value="ECO:0007669"/>
    <property type="project" value="UniProtKB-KW"/>
</dbReference>
<dbReference type="GO" id="GO:0003743">
    <property type="term" value="F:translation initiation factor activity"/>
    <property type="evidence" value="ECO:0007669"/>
    <property type="project" value="UniProtKB-KW"/>
</dbReference>
<dbReference type="PROSITE" id="PS50011">
    <property type="entry name" value="PROTEIN_KINASE_DOM"/>
    <property type="match status" value="1"/>
</dbReference>
<evidence type="ECO:0000256" key="1">
    <source>
        <dbReference type="ARBA" id="ARBA00012513"/>
    </source>
</evidence>
<dbReference type="Gene3D" id="3.30.200.20">
    <property type="entry name" value="Phosphorylase Kinase, domain 1"/>
    <property type="match status" value="1"/>
</dbReference>
<evidence type="ECO:0000313" key="14">
    <source>
        <dbReference type="EMBL" id="KAI6651803.1"/>
    </source>
</evidence>
<evidence type="ECO:0000313" key="15">
    <source>
        <dbReference type="Proteomes" id="UP001165289"/>
    </source>
</evidence>
<feature type="binding site" evidence="11">
    <location>
        <position position="440"/>
    </location>
    <ligand>
        <name>ATP</name>
        <dbReference type="ChEBI" id="CHEBI:30616"/>
    </ligand>
</feature>
<keyword evidence="15" id="KW-1185">Reference proteome</keyword>
<keyword evidence="7" id="KW-0652">Protein synthesis inhibitor</keyword>
<dbReference type="PROSITE" id="PS00108">
    <property type="entry name" value="PROTEIN_KINASE_ST"/>
    <property type="match status" value="1"/>
</dbReference>
<keyword evidence="3" id="KW-0808">Transferase</keyword>
<proteinExistence type="inferred from homology"/>
<keyword evidence="4 11" id="KW-0547">Nucleotide-binding</keyword>
<evidence type="ECO:0000256" key="4">
    <source>
        <dbReference type="ARBA" id="ARBA00022741"/>
    </source>
</evidence>
<comment type="similarity">
    <text evidence="8">Belongs to the protein kinase superfamily. Ser/Thr protein kinase family. GCN2 subfamily.</text>
</comment>
<sequence>MENPSVLINGLCSTWLAGRKLVTVQQELRSIIILYCPRAYMMSIREIDEVWDKYYTSYDLELANSCTSTSSLVLTSISKDTLVNWSDKWIDILIDKLDEDGFYLDEDTAFDPLLFIAVKLHSLAGRLMLECKDFDTCFAPRVTPALNSILVKCPDILKDFNAIKELVAKKPICNILQDCIPSYKPDELGIDVLKKRGKELQTQHASLFLYRKLKDQYDEIFLIRSEEDFDSDNFEESMPDVQEVWDLAIDDKLSTYLEQLEFLSICDKFQFELNRAREFLSQYECNQYQEYEIMSEHREDIHNFIYSSHWIDSRQQEIERLFAYFRKWSSTISFEDEDGCLEGYEGADIVTPEIAIHLLALTENAFDDFTDLHETVIEYYEQGIEQWEEFLMEVEAFDSAEHTSRLELEYGRQISVGKGGHAVVVRAVNKLDNSEYAIKKIKLRGNPHEFVREVQLLAKLSHENVIRYYCVWLDYEIDKREDAGNGTSEIESTAGETESASSVSKRSNLGAKRQKFDFSSDPDVLYLPQLLPGFRKEISLDRRQHVPTRQQSETRILAEDSNPQPLIPAPPLQPVLHPMMCIQLELCETNLQEWLRERNEVSTEICKLTDEDISIVDDYVIQFYKGLKYLHSQNCVHRDIKPTNILLTGNRELLKICDFGISKEIVNVSESFVRSSTLSNSSSVHTTKLGSRLYASPEQLISNHYSFKTDIFSSSLVFLELFCPFTADNEKFNILSSVRESKIPTEFLETFPFQSSLILAMVNLAWHERPDAAIVLSRLLENSKYAAKEVFILKRRIAELEAQQRC</sequence>
<feature type="region of interest" description="Disordered" evidence="12">
    <location>
        <begin position="483"/>
        <end position="506"/>
    </location>
</feature>
<evidence type="ECO:0000256" key="5">
    <source>
        <dbReference type="ARBA" id="ARBA00022777"/>
    </source>
</evidence>
<dbReference type="SMART" id="SM00220">
    <property type="entry name" value="S_TKc"/>
    <property type="match status" value="1"/>
</dbReference>
<keyword evidence="14" id="KW-0648">Protein biosynthesis</keyword>
<evidence type="ECO:0000256" key="7">
    <source>
        <dbReference type="ARBA" id="ARBA00023193"/>
    </source>
</evidence>
<dbReference type="SUPFAM" id="SSF56112">
    <property type="entry name" value="Protein kinase-like (PK-like)"/>
    <property type="match status" value="1"/>
</dbReference>
<feature type="compositionally biased region" description="Low complexity" evidence="12">
    <location>
        <begin position="486"/>
        <end position="504"/>
    </location>
</feature>
<dbReference type="PANTHER" id="PTHR11042">
    <property type="entry name" value="EUKARYOTIC TRANSLATION INITIATION FACTOR 2-ALPHA KINASE EIF2-ALPHA KINASE -RELATED"/>
    <property type="match status" value="1"/>
</dbReference>
<dbReference type="PROSITE" id="PS00107">
    <property type="entry name" value="PROTEIN_KINASE_ATP"/>
    <property type="match status" value="1"/>
</dbReference>
<dbReference type="InterPro" id="IPR011009">
    <property type="entry name" value="Kinase-like_dom_sf"/>
</dbReference>
<reference evidence="14 15" key="1">
    <citation type="journal article" date="2023" name="BMC Biol.">
        <title>The compact genome of the sponge Oopsacas minuta (Hexactinellida) is lacking key metazoan core genes.</title>
        <authorList>
            <person name="Santini S."/>
            <person name="Schenkelaars Q."/>
            <person name="Jourda C."/>
            <person name="Duchesne M."/>
            <person name="Belahbib H."/>
            <person name="Rocher C."/>
            <person name="Selva M."/>
            <person name="Riesgo A."/>
            <person name="Vervoort M."/>
            <person name="Leys S.P."/>
            <person name="Kodjabachian L."/>
            <person name="Le Bivic A."/>
            <person name="Borchiellini C."/>
            <person name="Claverie J.M."/>
            <person name="Renard E."/>
        </authorList>
    </citation>
    <scope>NUCLEOTIDE SEQUENCE [LARGE SCALE GENOMIC DNA]</scope>
    <source>
        <strain evidence="14">SPO-2</strain>
    </source>
</reference>
<evidence type="ECO:0000256" key="3">
    <source>
        <dbReference type="ARBA" id="ARBA00022679"/>
    </source>
</evidence>
<keyword evidence="6 11" id="KW-0067">ATP-binding</keyword>
<name>A0AAV7JST4_9METZ</name>
<comment type="caution">
    <text evidence="14">The sequence shown here is derived from an EMBL/GenBank/DDBJ whole genome shotgun (WGS) entry which is preliminary data.</text>
</comment>
<dbReference type="Proteomes" id="UP001165289">
    <property type="component" value="Unassembled WGS sequence"/>
</dbReference>
<dbReference type="EMBL" id="JAKMXF010000302">
    <property type="protein sequence ID" value="KAI6651803.1"/>
    <property type="molecule type" value="Genomic_DNA"/>
</dbReference>
<protein>
    <recommendedName>
        <fullName evidence="1">non-specific serine/threonine protein kinase</fullName>
        <ecNumber evidence="1">2.7.11.1</ecNumber>
    </recommendedName>
</protein>
<evidence type="ECO:0000256" key="8">
    <source>
        <dbReference type="ARBA" id="ARBA00037982"/>
    </source>
</evidence>
<dbReference type="InterPro" id="IPR000719">
    <property type="entry name" value="Prot_kinase_dom"/>
</dbReference>
<keyword evidence="14" id="KW-0396">Initiation factor</keyword>
<comment type="catalytic activity">
    <reaction evidence="9">
        <text>L-threonyl-[protein] + ATP = O-phospho-L-threonyl-[protein] + ADP + H(+)</text>
        <dbReference type="Rhea" id="RHEA:46608"/>
        <dbReference type="Rhea" id="RHEA-COMP:11060"/>
        <dbReference type="Rhea" id="RHEA-COMP:11605"/>
        <dbReference type="ChEBI" id="CHEBI:15378"/>
        <dbReference type="ChEBI" id="CHEBI:30013"/>
        <dbReference type="ChEBI" id="CHEBI:30616"/>
        <dbReference type="ChEBI" id="CHEBI:61977"/>
        <dbReference type="ChEBI" id="CHEBI:456216"/>
        <dbReference type="EC" id="2.7.11.1"/>
    </reaction>
    <physiologicalReaction direction="left-to-right" evidence="9">
        <dbReference type="Rhea" id="RHEA:46609"/>
    </physiologicalReaction>
</comment>
<feature type="domain" description="Protein kinase" evidence="13">
    <location>
        <begin position="410"/>
        <end position="792"/>
    </location>
</feature>
<evidence type="ECO:0000256" key="2">
    <source>
        <dbReference type="ARBA" id="ARBA00022527"/>
    </source>
</evidence>
<comment type="catalytic activity">
    <reaction evidence="10">
        <text>L-seryl-[protein] + ATP = O-phospho-L-seryl-[protein] + ADP + H(+)</text>
        <dbReference type="Rhea" id="RHEA:17989"/>
        <dbReference type="Rhea" id="RHEA-COMP:9863"/>
        <dbReference type="Rhea" id="RHEA-COMP:11604"/>
        <dbReference type="ChEBI" id="CHEBI:15378"/>
        <dbReference type="ChEBI" id="CHEBI:29999"/>
        <dbReference type="ChEBI" id="CHEBI:30616"/>
        <dbReference type="ChEBI" id="CHEBI:83421"/>
        <dbReference type="ChEBI" id="CHEBI:456216"/>
        <dbReference type="EC" id="2.7.11.1"/>
    </reaction>
    <physiologicalReaction direction="left-to-right" evidence="10">
        <dbReference type="Rhea" id="RHEA:17990"/>
    </physiologicalReaction>
</comment>
<gene>
    <name evidence="14" type="ORF">LOD99_5050</name>
</gene>
<dbReference type="Pfam" id="PF00069">
    <property type="entry name" value="Pkinase"/>
    <property type="match status" value="2"/>
</dbReference>
<evidence type="ECO:0000256" key="12">
    <source>
        <dbReference type="SAM" id="MobiDB-lite"/>
    </source>
</evidence>
<evidence type="ECO:0000259" key="13">
    <source>
        <dbReference type="PROSITE" id="PS50011"/>
    </source>
</evidence>
<dbReference type="GO" id="GO:0005524">
    <property type="term" value="F:ATP binding"/>
    <property type="evidence" value="ECO:0007669"/>
    <property type="project" value="UniProtKB-UniRule"/>
</dbReference>
<keyword evidence="5 14" id="KW-0418">Kinase</keyword>
<dbReference type="InterPro" id="IPR017441">
    <property type="entry name" value="Protein_kinase_ATP_BS"/>
</dbReference>
<dbReference type="GO" id="GO:0005737">
    <property type="term" value="C:cytoplasm"/>
    <property type="evidence" value="ECO:0007669"/>
    <property type="project" value="TreeGrafter"/>
</dbReference>
<dbReference type="PANTHER" id="PTHR11042:SF160">
    <property type="entry name" value="EUKARYOTIC TRANSLATION INITIATION FACTOR 2-ALPHA KINASE 1"/>
    <property type="match status" value="1"/>
</dbReference>
<evidence type="ECO:0000256" key="9">
    <source>
        <dbReference type="ARBA" id="ARBA00048659"/>
    </source>
</evidence>
<dbReference type="GO" id="GO:0005634">
    <property type="term" value="C:nucleus"/>
    <property type="evidence" value="ECO:0007669"/>
    <property type="project" value="TreeGrafter"/>
</dbReference>
<dbReference type="EC" id="2.7.11.1" evidence="1"/>